<sequence length="202" mass="21335">MGTERFSARDGPGIIAGVIGRGATIVRSGSAAGVLVAVLTGTAALGAADTKVARPETRVAVFEFELIDYSRGGTLVATAEDPAETRRLDLLTGQLREAIAAAPGFGVVDIAPVAAEAAERNLQHCGNCDVSFADRLDADWSVTGTVQKVSNLILNINVYVKDVDTGEMLQAMSADIRGNTNQSWQRGLAWLIRNRLSLKIPE</sequence>
<evidence type="ECO:0000313" key="2">
    <source>
        <dbReference type="Proteomes" id="UP000249590"/>
    </source>
</evidence>
<organism evidence="1 2">
    <name type="scientific">Acuticoccus sediminis</name>
    <dbReference type="NCBI Taxonomy" id="2184697"/>
    <lineage>
        <taxon>Bacteria</taxon>
        <taxon>Pseudomonadati</taxon>
        <taxon>Pseudomonadota</taxon>
        <taxon>Alphaproteobacteria</taxon>
        <taxon>Hyphomicrobiales</taxon>
        <taxon>Amorphaceae</taxon>
        <taxon>Acuticoccus</taxon>
    </lineage>
</organism>
<comment type="caution">
    <text evidence="1">The sequence shown here is derived from an EMBL/GenBank/DDBJ whole genome shotgun (WGS) entry which is preliminary data.</text>
</comment>
<dbReference type="InterPro" id="IPR021698">
    <property type="entry name" value="DUF3280"/>
</dbReference>
<dbReference type="Proteomes" id="UP000249590">
    <property type="component" value="Unassembled WGS sequence"/>
</dbReference>
<dbReference type="EMBL" id="QHHQ01000005">
    <property type="protein sequence ID" value="RAH99577.1"/>
    <property type="molecule type" value="Genomic_DNA"/>
</dbReference>
<dbReference type="OrthoDB" id="8089716at2"/>
<accession>A0A8B2NNW3</accession>
<reference evidence="1 2" key="1">
    <citation type="submission" date="2018-05" db="EMBL/GenBank/DDBJ databases">
        <title>Acuticoccus sediminis sp. nov., isolated from deep-sea sediment of Indian Ocean.</title>
        <authorList>
            <person name="Liu X."/>
            <person name="Lai Q."/>
            <person name="Du Y."/>
            <person name="Sun F."/>
            <person name="Zhang X."/>
            <person name="Wang S."/>
            <person name="Shao Z."/>
        </authorList>
    </citation>
    <scope>NUCLEOTIDE SEQUENCE [LARGE SCALE GENOMIC DNA]</scope>
    <source>
        <strain evidence="1 2">PTG4-2</strain>
    </source>
</reference>
<evidence type="ECO:0008006" key="3">
    <source>
        <dbReference type="Google" id="ProtNLM"/>
    </source>
</evidence>
<proteinExistence type="predicted"/>
<dbReference type="AlphaFoldDB" id="A0A8B2NNW3"/>
<name>A0A8B2NNW3_9HYPH</name>
<evidence type="ECO:0000313" key="1">
    <source>
        <dbReference type="EMBL" id="RAH99577.1"/>
    </source>
</evidence>
<gene>
    <name evidence="1" type="ORF">DLJ53_22700</name>
</gene>
<protein>
    <recommendedName>
        <fullName evidence="3">DUF2380 domain-containing protein</fullName>
    </recommendedName>
</protein>
<keyword evidence="2" id="KW-1185">Reference proteome</keyword>
<dbReference type="Pfam" id="PF11684">
    <property type="entry name" value="DUF3280"/>
    <property type="match status" value="1"/>
</dbReference>